<protein>
    <submittedName>
        <fullName evidence="1">Uncharacterized protein</fullName>
    </submittedName>
</protein>
<dbReference type="AlphaFoldDB" id="A0AAD4WA47"/>
<keyword evidence="2" id="KW-1185">Reference proteome</keyword>
<sequence length="77" mass="9050">MAEERKAQDFEGKMEDFKYGKIEEMVVIAAEWLGWPLECLQQLNEGRKVVWWLLNGVHGYWDACSGQSKKMLCYFNS</sequence>
<reference evidence="1 2" key="1">
    <citation type="journal article" date="2022" name="G3 (Bethesda)">
        <title>Whole-genome sequence and methylome profiling of the almond [Prunus dulcis (Mill.) D.A. Webb] cultivar 'Nonpareil'.</title>
        <authorList>
            <person name="D'Amico-Willman K.M."/>
            <person name="Ouma W.Z."/>
            <person name="Meulia T."/>
            <person name="Sideli G.M."/>
            <person name="Gradziel T.M."/>
            <person name="Fresnedo-Ramirez J."/>
        </authorList>
    </citation>
    <scope>NUCLEOTIDE SEQUENCE [LARGE SCALE GENOMIC DNA]</scope>
    <source>
        <strain evidence="1">Clone GOH B32 T37-40</strain>
    </source>
</reference>
<accession>A0AAD4WA47</accession>
<evidence type="ECO:0000313" key="2">
    <source>
        <dbReference type="Proteomes" id="UP001054821"/>
    </source>
</evidence>
<proteinExistence type="predicted"/>
<comment type="caution">
    <text evidence="1">The sequence shown here is derived from an EMBL/GenBank/DDBJ whole genome shotgun (WGS) entry which is preliminary data.</text>
</comment>
<gene>
    <name evidence="1" type="ORF">L3X38_018066</name>
</gene>
<organism evidence="1 2">
    <name type="scientific">Prunus dulcis</name>
    <name type="common">Almond</name>
    <name type="synonym">Amygdalus dulcis</name>
    <dbReference type="NCBI Taxonomy" id="3755"/>
    <lineage>
        <taxon>Eukaryota</taxon>
        <taxon>Viridiplantae</taxon>
        <taxon>Streptophyta</taxon>
        <taxon>Embryophyta</taxon>
        <taxon>Tracheophyta</taxon>
        <taxon>Spermatophyta</taxon>
        <taxon>Magnoliopsida</taxon>
        <taxon>eudicotyledons</taxon>
        <taxon>Gunneridae</taxon>
        <taxon>Pentapetalae</taxon>
        <taxon>rosids</taxon>
        <taxon>fabids</taxon>
        <taxon>Rosales</taxon>
        <taxon>Rosaceae</taxon>
        <taxon>Amygdaloideae</taxon>
        <taxon>Amygdaleae</taxon>
        <taxon>Prunus</taxon>
    </lineage>
</organism>
<dbReference type="EMBL" id="JAJFAZ020000003">
    <property type="protein sequence ID" value="KAI5338794.1"/>
    <property type="molecule type" value="Genomic_DNA"/>
</dbReference>
<evidence type="ECO:0000313" key="1">
    <source>
        <dbReference type="EMBL" id="KAI5338794.1"/>
    </source>
</evidence>
<name>A0AAD4WA47_PRUDU</name>
<dbReference type="Proteomes" id="UP001054821">
    <property type="component" value="Chromosome 3"/>
</dbReference>